<dbReference type="SUPFAM" id="SSF55073">
    <property type="entry name" value="Nucleotide cyclase"/>
    <property type="match status" value="1"/>
</dbReference>
<dbReference type="Pfam" id="PF00990">
    <property type="entry name" value="GGDEF"/>
    <property type="match status" value="1"/>
</dbReference>
<evidence type="ECO:0000259" key="4">
    <source>
        <dbReference type="PROSITE" id="PS50887"/>
    </source>
</evidence>
<evidence type="ECO:0000256" key="1">
    <source>
        <dbReference type="SAM" id="Coils"/>
    </source>
</evidence>
<proteinExistence type="predicted"/>
<keyword evidence="2" id="KW-0812">Transmembrane</keyword>
<dbReference type="CDD" id="cd01948">
    <property type="entry name" value="EAL"/>
    <property type="match status" value="1"/>
</dbReference>
<comment type="caution">
    <text evidence="5">The sequence shown here is derived from an EMBL/GenBank/DDBJ whole genome shotgun (WGS) entry which is preliminary data.</text>
</comment>
<dbReference type="CDD" id="cd01949">
    <property type="entry name" value="GGDEF"/>
    <property type="match status" value="1"/>
</dbReference>
<dbReference type="InterPro" id="IPR000160">
    <property type="entry name" value="GGDEF_dom"/>
</dbReference>
<dbReference type="GO" id="GO:0071111">
    <property type="term" value="F:cyclic-guanylate-specific phosphodiesterase activity"/>
    <property type="evidence" value="ECO:0007669"/>
    <property type="project" value="InterPro"/>
</dbReference>
<feature type="transmembrane region" description="Helical" evidence="2">
    <location>
        <begin position="222"/>
        <end position="246"/>
    </location>
</feature>
<keyword evidence="2" id="KW-0472">Membrane</keyword>
<dbReference type="PANTHER" id="PTHR33121">
    <property type="entry name" value="CYCLIC DI-GMP PHOSPHODIESTERASE PDEF"/>
    <property type="match status" value="1"/>
</dbReference>
<accession>A0A8J3YQI9</accession>
<dbReference type="InterPro" id="IPR043128">
    <property type="entry name" value="Rev_trsase/Diguanyl_cyclase"/>
</dbReference>
<name>A0A8J3YQI9_9ACTN</name>
<evidence type="ECO:0000259" key="3">
    <source>
        <dbReference type="PROSITE" id="PS50883"/>
    </source>
</evidence>
<dbReference type="InterPro" id="IPR001633">
    <property type="entry name" value="EAL_dom"/>
</dbReference>
<feature type="transmembrane region" description="Helical" evidence="2">
    <location>
        <begin position="68"/>
        <end position="89"/>
    </location>
</feature>
<dbReference type="Gene3D" id="3.30.70.270">
    <property type="match status" value="1"/>
</dbReference>
<feature type="domain" description="EAL" evidence="3">
    <location>
        <begin position="520"/>
        <end position="773"/>
    </location>
</feature>
<evidence type="ECO:0000313" key="6">
    <source>
        <dbReference type="Proteomes" id="UP000619260"/>
    </source>
</evidence>
<gene>
    <name evidence="5" type="ORF">Val02_48490</name>
</gene>
<reference evidence="5" key="1">
    <citation type="submission" date="2021-01" db="EMBL/GenBank/DDBJ databases">
        <title>Whole genome shotgun sequence of Virgisporangium aliadipatigenens NBRC 105644.</title>
        <authorList>
            <person name="Komaki H."/>
            <person name="Tamura T."/>
        </authorList>
    </citation>
    <scope>NUCLEOTIDE SEQUENCE</scope>
    <source>
        <strain evidence="5">NBRC 105644</strain>
    </source>
</reference>
<dbReference type="NCBIfam" id="TIGR00254">
    <property type="entry name" value="GGDEF"/>
    <property type="match status" value="1"/>
</dbReference>
<evidence type="ECO:0000256" key="2">
    <source>
        <dbReference type="SAM" id="Phobius"/>
    </source>
</evidence>
<dbReference type="SMART" id="SM00267">
    <property type="entry name" value="GGDEF"/>
    <property type="match status" value="1"/>
</dbReference>
<feature type="coiled-coil region" evidence="1">
    <location>
        <begin position="319"/>
        <end position="346"/>
    </location>
</feature>
<organism evidence="5 6">
    <name type="scientific">Virgisporangium aliadipatigenens</name>
    <dbReference type="NCBI Taxonomy" id="741659"/>
    <lineage>
        <taxon>Bacteria</taxon>
        <taxon>Bacillati</taxon>
        <taxon>Actinomycetota</taxon>
        <taxon>Actinomycetes</taxon>
        <taxon>Micromonosporales</taxon>
        <taxon>Micromonosporaceae</taxon>
        <taxon>Virgisporangium</taxon>
    </lineage>
</organism>
<protein>
    <submittedName>
        <fullName evidence="5">Uncharacterized protein</fullName>
    </submittedName>
</protein>
<dbReference type="PROSITE" id="PS50887">
    <property type="entry name" value="GGDEF"/>
    <property type="match status" value="1"/>
</dbReference>
<dbReference type="InterPro" id="IPR029787">
    <property type="entry name" value="Nucleotide_cyclase"/>
</dbReference>
<keyword evidence="6" id="KW-1185">Reference proteome</keyword>
<dbReference type="RefSeq" id="WP_203901457.1">
    <property type="nucleotide sequence ID" value="NZ_BOPF01000018.1"/>
</dbReference>
<dbReference type="SMART" id="SM00052">
    <property type="entry name" value="EAL"/>
    <property type="match status" value="1"/>
</dbReference>
<dbReference type="Gene3D" id="3.20.20.450">
    <property type="entry name" value="EAL domain"/>
    <property type="match status" value="1"/>
</dbReference>
<keyword evidence="1" id="KW-0175">Coiled coil</keyword>
<dbReference type="InterPro" id="IPR035919">
    <property type="entry name" value="EAL_sf"/>
</dbReference>
<dbReference type="PANTHER" id="PTHR33121:SF70">
    <property type="entry name" value="SIGNALING PROTEIN YKOW"/>
    <property type="match status" value="1"/>
</dbReference>
<dbReference type="EMBL" id="BOPF01000018">
    <property type="protein sequence ID" value="GIJ47963.1"/>
    <property type="molecule type" value="Genomic_DNA"/>
</dbReference>
<feature type="transmembrane region" description="Helical" evidence="2">
    <location>
        <begin position="198"/>
        <end position="216"/>
    </location>
</feature>
<feature type="transmembrane region" description="Helical" evidence="2">
    <location>
        <begin position="267"/>
        <end position="286"/>
    </location>
</feature>
<dbReference type="Proteomes" id="UP000619260">
    <property type="component" value="Unassembled WGS sequence"/>
</dbReference>
<dbReference type="Pfam" id="PF00563">
    <property type="entry name" value="EAL"/>
    <property type="match status" value="1"/>
</dbReference>
<dbReference type="PROSITE" id="PS50883">
    <property type="entry name" value="EAL"/>
    <property type="match status" value="1"/>
</dbReference>
<dbReference type="InterPro" id="IPR050706">
    <property type="entry name" value="Cyclic-di-GMP_PDE-like"/>
</dbReference>
<dbReference type="SUPFAM" id="SSF141868">
    <property type="entry name" value="EAL domain-like"/>
    <property type="match status" value="1"/>
</dbReference>
<sequence length="777" mass="82631">MPRPWTNALRPPTRHNRWWRFLVVGVLVVCAAQLAPPGVALALWSLPQALGLVATVAMLWRRPAGSPLGWWLLLSARAAGLAAVGYWAWQGLVNGVPPTSTQMGLSLAAQYALFAFAGLLLTRRRRAGSTAENGVEAGAVVLFLSMLAWSFVVRPYLAEPSGRQVDTGVAAVYALIDLAILAVVLRGLGRRGGAPQRLLGGAAAALLAGHLVYAATSGQGAAAFLPGGVAFLLTQVAGVLLTAAALHPRAAELGRLDTGETRLINRPVLIAYLVTAVLSPLLPVLAGLTLDGADAELLVPSLISAALCGLLMSRIWLLVRIAQHRARRLDTQADELRAALHRQQALQHQLTHRATHDTLTGLANRDLFLERLDVAAASGEPHGVVLCGLDGFKEINDAHGHGLGDRILTEIAARLRVLVDATDTLARLGGDEFAVLLTRDPGRAGELARSVGEAVARPVVVAGHRLHLTVSIGIVETERHSPSPTVTLANADLALTAAKQAGRDRAVRCDDALRSAHRERTEIADGLRRALHDGSLYLHYQPVVDTATGEMAGVEALMRWDRDGQAVPPATFIPMAEATGMIDALGRHALLTACRQALDWHLRSGLHLAVNVSVHQLRSPDFVESVLSALAESGLPAPALVLEITESALIDTAESAIAQLRTLRAHGIRIAIDDFGTGYSSLAYLHTLPVDILKIDRSFIMRHTDSPRAEGTAVTRAIVDLAGSLRLATVAEGVETGAQAELLRRLGCSLAQGYHFSRPVPPERIAELLERRAALAA</sequence>
<feature type="transmembrane region" description="Helical" evidence="2">
    <location>
        <begin position="41"/>
        <end position="61"/>
    </location>
</feature>
<feature type="transmembrane region" description="Helical" evidence="2">
    <location>
        <begin position="298"/>
        <end position="319"/>
    </location>
</feature>
<feature type="transmembrane region" description="Helical" evidence="2">
    <location>
        <begin position="169"/>
        <end position="186"/>
    </location>
</feature>
<evidence type="ECO:0000313" key="5">
    <source>
        <dbReference type="EMBL" id="GIJ47963.1"/>
    </source>
</evidence>
<feature type="transmembrane region" description="Helical" evidence="2">
    <location>
        <begin position="18"/>
        <end position="35"/>
    </location>
</feature>
<feature type="domain" description="GGDEF" evidence="4">
    <location>
        <begin position="380"/>
        <end position="511"/>
    </location>
</feature>
<keyword evidence="2" id="KW-1133">Transmembrane helix</keyword>
<dbReference type="AlphaFoldDB" id="A0A8J3YQI9"/>
<feature type="transmembrane region" description="Helical" evidence="2">
    <location>
        <begin position="134"/>
        <end position="157"/>
    </location>
</feature>
<feature type="transmembrane region" description="Helical" evidence="2">
    <location>
        <begin position="101"/>
        <end position="122"/>
    </location>
</feature>